<accession>A0A840YLJ6</accession>
<proteinExistence type="predicted"/>
<organism evidence="3 4">
    <name type="scientific">Sphingomonas xinjiangensis</name>
    <dbReference type="NCBI Taxonomy" id="643568"/>
    <lineage>
        <taxon>Bacteria</taxon>
        <taxon>Pseudomonadati</taxon>
        <taxon>Pseudomonadota</taxon>
        <taxon>Alphaproteobacteria</taxon>
        <taxon>Sphingomonadales</taxon>
        <taxon>Sphingomonadaceae</taxon>
        <taxon>Sphingomonas</taxon>
    </lineage>
</organism>
<gene>
    <name evidence="3" type="ORF">FHT02_001408</name>
</gene>
<evidence type="ECO:0000256" key="2">
    <source>
        <dbReference type="SAM" id="MobiDB-lite"/>
    </source>
</evidence>
<protein>
    <submittedName>
        <fullName evidence="3">Chromosome segregation ATPase</fullName>
    </submittedName>
</protein>
<feature type="coiled-coil region" evidence="1">
    <location>
        <begin position="19"/>
        <end position="53"/>
    </location>
</feature>
<dbReference type="RefSeq" id="WP_184085877.1">
    <property type="nucleotide sequence ID" value="NZ_JACIJF010000003.1"/>
</dbReference>
<keyword evidence="1" id="KW-0175">Coiled coil</keyword>
<comment type="caution">
    <text evidence="3">The sequence shown here is derived from an EMBL/GenBank/DDBJ whole genome shotgun (WGS) entry which is preliminary data.</text>
</comment>
<evidence type="ECO:0000313" key="4">
    <source>
        <dbReference type="Proteomes" id="UP000527143"/>
    </source>
</evidence>
<name>A0A840YLJ6_9SPHN</name>
<evidence type="ECO:0000313" key="3">
    <source>
        <dbReference type="EMBL" id="MBB5710180.1"/>
    </source>
</evidence>
<keyword evidence="4" id="KW-1185">Reference proteome</keyword>
<evidence type="ECO:0000256" key="1">
    <source>
        <dbReference type="SAM" id="Coils"/>
    </source>
</evidence>
<dbReference type="EMBL" id="JACIJF010000003">
    <property type="protein sequence ID" value="MBB5710180.1"/>
    <property type="molecule type" value="Genomic_DNA"/>
</dbReference>
<dbReference type="Proteomes" id="UP000527143">
    <property type="component" value="Unassembled WGS sequence"/>
</dbReference>
<sequence>MGFDSFDTTAGLRATPAEIQTAENDVQKATSSLIQVQGEVSRLTEALSRVQQQQEVSPAQRNGLSVLLGQRLGSGRAAPNKANLQAGLNKARQDLVSAQDQKEAAQQQLAALRSSFDLPRIHYEIVSTALFSIERVLAQRLSNIGSFDSAGIAAEFEKLSGQEEDAKDEKRAIDAGKAPGGGNKTLTPGTDEFRQAKTSNEVEMLQVKLQKCVVRAKV</sequence>
<reference evidence="3 4" key="1">
    <citation type="submission" date="2020-08" db="EMBL/GenBank/DDBJ databases">
        <title>Genomic Encyclopedia of Type Strains, Phase IV (KMG-IV): sequencing the most valuable type-strain genomes for metagenomic binning, comparative biology and taxonomic classification.</title>
        <authorList>
            <person name="Goeker M."/>
        </authorList>
    </citation>
    <scope>NUCLEOTIDE SEQUENCE [LARGE SCALE GENOMIC DNA]</scope>
    <source>
        <strain evidence="3 4">DSM 26736</strain>
    </source>
</reference>
<feature type="region of interest" description="Disordered" evidence="2">
    <location>
        <begin position="161"/>
        <end position="197"/>
    </location>
</feature>
<dbReference type="AlphaFoldDB" id="A0A840YLJ6"/>
<feature type="coiled-coil region" evidence="1">
    <location>
        <begin position="81"/>
        <end position="115"/>
    </location>
</feature>